<evidence type="ECO:0000256" key="1">
    <source>
        <dbReference type="SAM" id="MobiDB-lite"/>
    </source>
</evidence>
<accession>A0AAE1P631</accession>
<reference evidence="2" key="1">
    <citation type="submission" date="2023-11" db="EMBL/GenBank/DDBJ databases">
        <title>Genome assemblies of two species of porcelain crab, Petrolisthes cinctipes and Petrolisthes manimaculis (Anomura: Porcellanidae).</title>
        <authorList>
            <person name="Angst P."/>
        </authorList>
    </citation>
    <scope>NUCLEOTIDE SEQUENCE</scope>
    <source>
        <strain evidence="2">PB745_02</strain>
        <tissue evidence="2">Gill</tissue>
    </source>
</reference>
<evidence type="ECO:0000313" key="2">
    <source>
        <dbReference type="EMBL" id="KAK4301574.1"/>
    </source>
</evidence>
<dbReference type="EMBL" id="JAWZYT010002861">
    <property type="protein sequence ID" value="KAK4301574.1"/>
    <property type="molecule type" value="Genomic_DNA"/>
</dbReference>
<gene>
    <name evidence="2" type="ORF">Pmani_026352</name>
</gene>
<proteinExistence type="predicted"/>
<keyword evidence="3" id="KW-1185">Reference proteome</keyword>
<dbReference type="Proteomes" id="UP001292094">
    <property type="component" value="Unassembled WGS sequence"/>
</dbReference>
<feature type="region of interest" description="Disordered" evidence="1">
    <location>
        <begin position="1"/>
        <end position="57"/>
    </location>
</feature>
<sequence>MLTRGASDGMPNRKFYGKKALPTPKGVKGFVIRDEPQSDSEVSDISVDDSEEEYYPSQDDSAILRKDLMLDYQDEDRIIMGRSRRRTLLPELSARSAGPSSDMLPGPSRMSVAMSSALPNCVDVTVSYKVDAHISTRVTGSTVPVEQQRREEEEEMEVEE</sequence>
<feature type="compositionally biased region" description="Acidic residues" evidence="1">
    <location>
        <begin position="37"/>
        <end position="54"/>
    </location>
</feature>
<dbReference type="AlphaFoldDB" id="A0AAE1P631"/>
<protein>
    <submittedName>
        <fullName evidence="2">Uncharacterized protein</fullName>
    </submittedName>
</protein>
<evidence type="ECO:0000313" key="3">
    <source>
        <dbReference type="Proteomes" id="UP001292094"/>
    </source>
</evidence>
<comment type="caution">
    <text evidence="2">The sequence shown here is derived from an EMBL/GenBank/DDBJ whole genome shotgun (WGS) entry which is preliminary data.</text>
</comment>
<organism evidence="2 3">
    <name type="scientific">Petrolisthes manimaculis</name>
    <dbReference type="NCBI Taxonomy" id="1843537"/>
    <lineage>
        <taxon>Eukaryota</taxon>
        <taxon>Metazoa</taxon>
        <taxon>Ecdysozoa</taxon>
        <taxon>Arthropoda</taxon>
        <taxon>Crustacea</taxon>
        <taxon>Multicrustacea</taxon>
        <taxon>Malacostraca</taxon>
        <taxon>Eumalacostraca</taxon>
        <taxon>Eucarida</taxon>
        <taxon>Decapoda</taxon>
        <taxon>Pleocyemata</taxon>
        <taxon>Anomura</taxon>
        <taxon>Galatheoidea</taxon>
        <taxon>Porcellanidae</taxon>
        <taxon>Petrolisthes</taxon>
    </lineage>
</organism>
<feature type="region of interest" description="Disordered" evidence="1">
    <location>
        <begin position="139"/>
        <end position="160"/>
    </location>
</feature>
<name>A0AAE1P631_9EUCA</name>